<dbReference type="GeneID" id="98147225"/>
<keyword evidence="2" id="KW-1185">Reference proteome</keyword>
<evidence type="ECO:0000313" key="1">
    <source>
        <dbReference type="EMBL" id="KAL2871027.1"/>
    </source>
</evidence>
<dbReference type="RefSeq" id="XP_070890006.1">
    <property type="nucleotide sequence ID" value="XM_071032153.1"/>
</dbReference>
<protein>
    <submittedName>
        <fullName evidence="1">Uncharacterized protein</fullName>
    </submittedName>
</protein>
<reference evidence="1 2" key="1">
    <citation type="submission" date="2024-07" db="EMBL/GenBank/DDBJ databases">
        <title>Section-level genome sequencing and comparative genomics of Aspergillus sections Usti and Cavernicolus.</title>
        <authorList>
            <consortium name="Lawrence Berkeley National Laboratory"/>
            <person name="Nybo J.L."/>
            <person name="Vesth T.C."/>
            <person name="Theobald S."/>
            <person name="Frisvad J.C."/>
            <person name="Larsen T.O."/>
            <person name="Kjaerboelling I."/>
            <person name="Rothschild-Mancinelli K."/>
            <person name="Lyhne E.K."/>
            <person name="Kogle M.E."/>
            <person name="Barry K."/>
            <person name="Clum A."/>
            <person name="Na H."/>
            <person name="Ledsgaard L."/>
            <person name="Lin J."/>
            <person name="Lipzen A."/>
            <person name="Kuo A."/>
            <person name="Riley R."/>
            <person name="Mondo S."/>
            <person name="Labutti K."/>
            <person name="Haridas S."/>
            <person name="Pangalinan J."/>
            <person name="Salamov A.A."/>
            <person name="Simmons B.A."/>
            <person name="Magnuson J.K."/>
            <person name="Chen J."/>
            <person name="Drula E."/>
            <person name="Henrissat B."/>
            <person name="Wiebenga A."/>
            <person name="Lubbers R.J."/>
            <person name="Gomes A.C."/>
            <person name="Macurrencykelacurrency M.R."/>
            <person name="Stajich J."/>
            <person name="Grigoriev I.V."/>
            <person name="Mortensen U.H."/>
            <person name="De Vries R.P."/>
            <person name="Baker S.E."/>
            <person name="Andersen M.R."/>
        </authorList>
    </citation>
    <scope>NUCLEOTIDE SEQUENCE [LARGE SCALE GENOMIC DNA]</scope>
    <source>
        <strain evidence="1 2">CBS 449.75</strain>
    </source>
</reference>
<organism evidence="1 2">
    <name type="scientific">Aspergillus lucknowensis</name>
    <dbReference type="NCBI Taxonomy" id="176173"/>
    <lineage>
        <taxon>Eukaryota</taxon>
        <taxon>Fungi</taxon>
        <taxon>Dikarya</taxon>
        <taxon>Ascomycota</taxon>
        <taxon>Pezizomycotina</taxon>
        <taxon>Eurotiomycetes</taxon>
        <taxon>Eurotiomycetidae</taxon>
        <taxon>Eurotiales</taxon>
        <taxon>Aspergillaceae</taxon>
        <taxon>Aspergillus</taxon>
        <taxon>Aspergillus subgen. Nidulantes</taxon>
    </lineage>
</organism>
<name>A0ABR4M360_9EURO</name>
<gene>
    <name evidence="1" type="ORF">BJX67DRAFT_377637</name>
</gene>
<proteinExistence type="predicted"/>
<sequence length="321" mass="36784">MDQNPTGQGPSRPTPPPVSSLRLYRRLFKGRKQLFSESDTAPASYFLTNRIPHKHSLQWRPLFYRGDNPKYTPEATIIGRARRTAMWGTFRVWMGDGVQEVVENERRRRERRKAERKNKWRKRFGKEPKAIEVEEEKEVRGKVVLVRMQRMGFLSRRVEFEVEGVRYRWSGTRMFATGSMAGVKGWSHCMKLIRISDHALIATFERRLLVLPRSIKTGGPPNKSKSFLGTLTVYDRSNPVGTHGGNGRYDLVTNLMAHVDAANTKPSDLKDEENLNPDGTHAGNLTDDAIAFTCWIVVEAEHRLRHKAPDFLEEVAENAQG</sequence>
<accession>A0ABR4M360</accession>
<evidence type="ECO:0000313" key="2">
    <source>
        <dbReference type="Proteomes" id="UP001610432"/>
    </source>
</evidence>
<dbReference type="Proteomes" id="UP001610432">
    <property type="component" value="Unassembled WGS sequence"/>
</dbReference>
<dbReference type="EMBL" id="JBFXLQ010000004">
    <property type="protein sequence ID" value="KAL2871027.1"/>
    <property type="molecule type" value="Genomic_DNA"/>
</dbReference>
<comment type="caution">
    <text evidence="1">The sequence shown here is derived from an EMBL/GenBank/DDBJ whole genome shotgun (WGS) entry which is preliminary data.</text>
</comment>